<comment type="caution">
    <text evidence="7">The sequence shown here is derived from an EMBL/GenBank/DDBJ whole genome shotgun (WGS) entry which is preliminary data.</text>
</comment>
<evidence type="ECO:0000256" key="1">
    <source>
        <dbReference type="ARBA" id="ARBA00004141"/>
    </source>
</evidence>
<proteinExistence type="inferred from homology"/>
<feature type="transmembrane region" description="Helical" evidence="6">
    <location>
        <begin position="376"/>
        <end position="395"/>
    </location>
</feature>
<comment type="function">
    <text evidence="6">May be involved in iron transport and iron homeostasis.</text>
</comment>
<dbReference type="Pfam" id="PF06963">
    <property type="entry name" value="FPN1"/>
    <property type="match status" value="1"/>
</dbReference>
<keyword evidence="2 6" id="KW-0813">Transport</keyword>
<dbReference type="InterPro" id="IPR009716">
    <property type="entry name" value="Ferroportin-1"/>
</dbReference>
<feature type="transmembrane region" description="Helical" evidence="6">
    <location>
        <begin position="86"/>
        <end position="109"/>
    </location>
</feature>
<feature type="transmembrane region" description="Helical" evidence="6">
    <location>
        <begin position="404"/>
        <end position="423"/>
    </location>
</feature>
<gene>
    <name evidence="7" type="ORF">FFLO_06572</name>
</gene>
<protein>
    <recommendedName>
        <fullName evidence="6">Solute carrier family 40 member</fullName>
    </recommendedName>
</protein>
<feature type="transmembrane region" description="Helical" evidence="6">
    <location>
        <begin position="205"/>
        <end position="226"/>
    </location>
</feature>
<reference evidence="7" key="1">
    <citation type="submission" date="2020-04" db="EMBL/GenBank/DDBJ databases">
        <title>Analysis of mating type loci in Filobasidium floriforme.</title>
        <authorList>
            <person name="Nowrousian M."/>
        </authorList>
    </citation>
    <scope>NUCLEOTIDE SEQUENCE</scope>
    <source>
        <strain evidence="7">CBS 6242</strain>
    </source>
</reference>
<comment type="caution">
    <text evidence="6">Lacks conserved residue(s) required for the propagation of feature annotation.</text>
</comment>
<evidence type="ECO:0000313" key="7">
    <source>
        <dbReference type="EMBL" id="KAG7527829.1"/>
    </source>
</evidence>
<feature type="transmembrane region" description="Helical" evidence="6">
    <location>
        <begin position="341"/>
        <end position="364"/>
    </location>
</feature>
<evidence type="ECO:0000256" key="3">
    <source>
        <dbReference type="ARBA" id="ARBA00022692"/>
    </source>
</evidence>
<evidence type="ECO:0000256" key="6">
    <source>
        <dbReference type="RuleBase" id="RU365065"/>
    </source>
</evidence>
<keyword evidence="6" id="KW-0406">Ion transport</keyword>
<keyword evidence="4 6" id="KW-1133">Transmembrane helix</keyword>
<evidence type="ECO:0000256" key="4">
    <source>
        <dbReference type="ARBA" id="ARBA00022989"/>
    </source>
</evidence>
<dbReference type="AlphaFoldDB" id="A0A8K0JH11"/>
<feature type="transmembrane region" description="Helical" evidence="6">
    <location>
        <begin position="232"/>
        <end position="258"/>
    </location>
</feature>
<organism evidence="7 8">
    <name type="scientific">Filobasidium floriforme</name>
    <dbReference type="NCBI Taxonomy" id="5210"/>
    <lineage>
        <taxon>Eukaryota</taxon>
        <taxon>Fungi</taxon>
        <taxon>Dikarya</taxon>
        <taxon>Basidiomycota</taxon>
        <taxon>Agaricomycotina</taxon>
        <taxon>Tremellomycetes</taxon>
        <taxon>Filobasidiales</taxon>
        <taxon>Filobasidiaceae</taxon>
        <taxon>Filobasidium</taxon>
    </lineage>
</organism>
<accession>A0A8K0JH11</accession>
<keyword evidence="3 6" id="KW-0812">Transmembrane</keyword>
<name>A0A8K0JH11_9TREE</name>
<dbReference type="PANTHER" id="PTHR11660">
    <property type="entry name" value="SOLUTE CARRIER FAMILY 40 MEMBER"/>
    <property type="match status" value="1"/>
</dbReference>
<evidence type="ECO:0000256" key="5">
    <source>
        <dbReference type="ARBA" id="ARBA00023136"/>
    </source>
</evidence>
<sequence>MATSGDDTRSTSSLIPWKGFVCIVAQHTSSAWSEQCLEFAAFLFLIVLFPTTLIPASSLGLSMTLASLVFAHVIGNWVDKYPRLWVARWALFVQKSAQIAMYSVFLVLFTMKREQLHPSGAQVVARLLSGRPLPWGRRDDTNVQAGMTPMEMALIFGLTVFATMGRLSTTVIDIAVDRDWVLVISSSTPDSSNLLTTFNASLRRAFLFCKLISPLFVSLLTSFASYPTACSTLLAMSLLSLGGELWWIGVVWNSWACLEEAEVERRRVKEEGRDEMASESRGARSGSVEGVVEETIRDMIEFAQMPVFLSESCDSMLYLTTLQFDGVMLSYLKSELRLSDIFISIMRGITVVAGLLGTVVMPYGERLVGLERTGAWSIWLEALLLVPVVICFYVVPQHAPFPPFIAFTLFGCLALSRLGLYAFDLVQVQCLQLELQHHPKRNRFTSLQIAMQSVSDLAKWGMVFVFSRPDQFRWTALISTISVIVGAIIYSAFLRKVRGHLFHLRFDRRRKQDDRAGDSLLGEDGVGMELSRR</sequence>
<keyword evidence="8" id="KW-1185">Reference proteome</keyword>
<evidence type="ECO:0000313" key="8">
    <source>
        <dbReference type="Proteomes" id="UP000812966"/>
    </source>
</evidence>
<dbReference type="PANTHER" id="PTHR11660:SF57">
    <property type="entry name" value="SOLUTE CARRIER FAMILY 40 MEMBER"/>
    <property type="match status" value="1"/>
</dbReference>
<feature type="transmembrane region" description="Helical" evidence="6">
    <location>
        <begin position="472"/>
        <end position="493"/>
    </location>
</feature>
<comment type="subcellular location">
    <subcellularLocation>
        <location evidence="1 6">Membrane</location>
        <topology evidence="1 6">Multi-pass membrane protein</topology>
    </subcellularLocation>
</comment>
<evidence type="ECO:0000256" key="2">
    <source>
        <dbReference type="ARBA" id="ARBA00022448"/>
    </source>
</evidence>
<keyword evidence="5 6" id="KW-0472">Membrane</keyword>
<dbReference type="GO" id="GO:0016020">
    <property type="term" value="C:membrane"/>
    <property type="evidence" value="ECO:0007669"/>
    <property type="project" value="UniProtKB-SubCell"/>
</dbReference>
<feature type="transmembrane region" description="Helical" evidence="6">
    <location>
        <begin position="41"/>
        <end position="74"/>
    </location>
</feature>
<dbReference type="EMBL" id="JABELV010000226">
    <property type="protein sequence ID" value="KAG7527829.1"/>
    <property type="molecule type" value="Genomic_DNA"/>
</dbReference>
<comment type="similarity">
    <text evidence="6">Belongs to the ferroportin (FP) (TC 2.A.100) family. SLC40A subfamily.</text>
</comment>
<dbReference type="Proteomes" id="UP000812966">
    <property type="component" value="Unassembled WGS sequence"/>
</dbReference>
<dbReference type="GO" id="GO:0005381">
    <property type="term" value="F:iron ion transmembrane transporter activity"/>
    <property type="evidence" value="ECO:0007669"/>
    <property type="project" value="UniProtKB-UniRule"/>
</dbReference>